<dbReference type="CDD" id="cd04590">
    <property type="entry name" value="CBS_pair_CorC_HlyC_assoc"/>
    <property type="match status" value="1"/>
</dbReference>
<dbReference type="SMART" id="SM01091">
    <property type="entry name" value="CorC_HlyC"/>
    <property type="match status" value="1"/>
</dbReference>
<dbReference type="PANTHER" id="PTHR22777:SF17">
    <property type="entry name" value="UPF0053 PROTEIN SLL0260"/>
    <property type="match status" value="1"/>
</dbReference>
<dbReference type="SUPFAM" id="SSF54631">
    <property type="entry name" value="CBS-domain pair"/>
    <property type="match status" value="1"/>
</dbReference>
<name>A0A1U9NN25_9BACT</name>
<dbReference type="OrthoDB" id="9798188at2"/>
<dbReference type="PROSITE" id="PS51371">
    <property type="entry name" value="CBS"/>
    <property type="match status" value="2"/>
</dbReference>
<keyword evidence="4 8" id="KW-1133">Transmembrane helix</keyword>
<evidence type="ECO:0000259" key="11">
    <source>
        <dbReference type="PROSITE" id="PS51846"/>
    </source>
</evidence>
<dbReference type="GO" id="GO:0050660">
    <property type="term" value="F:flavin adenine dinucleotide binding"/>
    <property type="evidence" value="ECO:0007669"/>
    <property type="project" value="InterPro"/>
</dbReference>
<feature type="transmembrane region" description="Helical" evidence="9">
    <location>
        <begin position="92"/>
        <end position="112"/>
    </location>
</feature>
<evidence type="ECO:0000259" key="10">
    <source>
        <dbReference type="PROSITE" id="PS51371"/>
    </source>
</evidence>
<evidence type="ECO:0000256" key="1">
    <source>
        <dbReference type="ARBA" id="ARBA00004141"/>
    </source>
</evidence>
<accession>A0A1U9NN25</accession>
<reference evidence="13" key="1">
    <citation type="submission" date="2017-02" db="EMBL/GenBank/DDBJ databases">
        <title>Comparative genomics and description of representatives of a novel lineage of planctomycetes thriving in anoxic sediments.</title>
        <authorList>
            <person name="Spring S."/>
            <person name="Bunk B."/>
            <person name="Sproer C."/>
        </authorList>
    </citation>
    <scope>NUCLEOTIDE SEQUENCE [LARGE SCALE GENOMIC DNA]</scope>
    <source>
        <strain evidence="13">ST-NAGAB-D1</strain>
    </source>
</reference>
<organism evidence="12 13">
    <name type="scientific">Anaerohalosphaera lusitana</name>
    <dbReference type="NCBI Taxonomy" id="1936003"/>
    <lineage>
        <taxon>Bacteria</taxon>
        <taxon>Pseudomonadati</taxon>
        <taxon>Planctomycetota</taxon>
        <taxon>Phycisphaerae</taxon>
        <taxon>Sedimentisphaerales</taxon>
        <taxon>Anaerohalosphaeraceae</taxon>
        <taxon>Anaerohalosphaera</taxon>
    </lineage>
</organism>
<dbReference type="PANTHER" id="PTHR22777">
    <property type="entry name" value="HEMOLYSIN-RELATED"/>
    <property type="match status" value="1"/>
</dbReference>
<dbReference type="InterPro" id="IPR036318">
    <property type="entry name" value="FAD-bd_PCMH-like_sf"/>
</dbReference>
<sequence length="421" mass="46653">MKAILANLGQILLMIALLAGSGFMSGSETAFFNLTRRQVQAFRQSSHRLHLAAAHLLGRPRILLTSLLFANMTVNVLYFAISSVLSMNLAKLIHPAMAGVTGIGAFVLLLLFGEMLPKSIAYSHSRQFALAAAPGVYLCTRITAPLLAIFDFIIVSPAVRLLTGGKVGQPIRQVNPKQLKILIDSSFQKGAITPDQSQIFSSVVELGFLKVRHVMRPRVDMVACDIRMPLADIKKTMTDNDLTVIPIYSRDIDNFIGVIYLKDLLLRPDEQPNRLLKRVPFVPEQKSIESLLEFFRESDIEVAVALDEFGGIAGIIDLQDIIEELLGTEETEGMEEPIQQLGPLKYRLSANLPVHEWSQSFGIDLEQSRFATVGGFVTALLRRVPKEGDTAKLGNIKFTVEKVKKHRIESIILELEPLAKE</sequence>
<dbReference type="InterPro" id="IPR046342">
    <property type="entry name" value="CBS_dom_sf"/>
</dbReference>
<dbReference type="STRING" id="1936003.STSP2_02331"/>
<feature type="domain" description="CBS" evidence="10">
    <location>
        <begin position="275"/>
        <end position="332"/>
    </location>
</feature>
<evidence type="ECO:0000313" key="13">
    <source>
        <dbReference type="Proteomes" id="UP000189674"/>
    </source>
</evidence>
<evidence type="ECO:0000256" key="3">
    <source>
        <dbReference type="ARBA" id="ARBA00022737"/>
    </source>
</evidence>
<evidence type="ECO:0000256" key="4">
    <source>
        <dbReference type="ARBA" id="ARBA00022989"/>
    </source>
</evidence>
<keyword evidence="13" id="KW-1185">Reference proteome</keyword>
<dbReference type="Gene3D" id="3.10.580.10">
    <property type="entry name" value="CBS-domain"/>
    <property type="match status" value="1"/>
</dbReference>
<keyword evidence="5 7" id="KW-0129">CBS domain</keyword>
<dbReference type="RefSeq" id="WP_146662697.1">
    <property type="nucleotide sequence ID" value="NZ_CP019791.1"/>
</dbReference>
<dbReference type="InterPro" id="IPR005170">
    <property type="entry name" value="Transptr-assoc_dom"/>
</dbReference>
<keyword evidence="6 8" id="KW-0472">Membrane</keyword>
<dbReference type="InterPro" id="IPR044751">
    <property type="entry name" value="Ion_transp-like_CBS"/>
</dbReference>
<gene>
    <name evidence="12" type="primary">corC_2</name>
    <name evidence="12" type="ORF">STSP2_02331</name>
</gene>
<keyword evidence="2 8" id="KW-0812">Transmembrane</keyword>
<dbReference type="InterPro" id="IPR000644">
    <property type="entry name" value="CBS_dom"/>
</dbReference>
<evidence type="ECO:0000256" key="5">
    <source>
        <dbReference type="ARBA" id="ARBA00023122"/>
    </source>
</evidence>
<dbReference type="AlphaFoldDB" id="A0A1U9NN25"/>
<dbReference type="InterPro" id="IPR016169">
    <property type="entry name" value="FAD-bd_PCMH_sub2"/>
</dbReference>
<dbReference type="GO" id="GO:0005886">
    <property type="term" value="C:plasma membrane"/>
    <property type="evidence" value="ECO:0007669"/>
    <property type="project" value="TreeGrafter"/>
</dbReference>
<dbReference type="EMBL" id="CP019791">
    <property type="protein sequence ID" value="AQT69144.1"/>
    <property type="molecule type" value="Genomic_DNA"/>
</dbReference>
<feature type="domain" description="CNNM transmembrane" evidence="11">
    <location>
        <begin position="3"/>
        <end position="196"/>
    </location>
</feature>
<evidence type="ECO:0000256" key="9">
    <source>
        <dbReference type="SAM" id="Phobius"/>
    </source>
</evidence>
<dbReference type="Pfam" id="PF03471">
    <property type="entry name" value="CorC_HlyC"/>
    <property type="match status" value="1"/>
</dbReference>
<evidence type="ECO:0000256" key="7">
    <source>
        <dbReference type="PROSITE-ProRule" id="PRU00703"/>
    </source>
</evidence>
<evidence type="ECO:0000256" key="8">
    <source>
        <dbReference type="PROSITE-ProRule" id="PRU01193"/>
    </source>
</evidence>
<dbReference type="InterPro" id="IPR002550">
    <property type="entry name" value="CNNM"/>
</dbReference>
<dbReference type="Gene3D" id="3.30.465.10">
    <property type="match status" value="1"/>
</dbReference>
<dbReference type="Pfam" id="PF00571">
    <property type="entry name" value="CBS"/>
    <property type="match status" value="2"/>
</dbReference>
<proteinExistence type="predicted"/>
<dbReference type="SUPFAM" id="SSF56176">
    <property type="entry name" value="FAD-binding/transporter-associated domain-like"/>
    <property type="match status" value="1"/>
</dbReference>
<evidence type="ECO:0000256" key="2">
    <source>
        <dbReference type="ARBA" id="ARBA00022692"/>
    </source>
</evidence>
<keyword evidence="3" id="KW-0677">Repeat</keyword>
<dbReference type="Pfam" id="PF01595">
    <property type="entry name" value="CNNM"/>
    <property type="match status" value="1"/>
</dbReference>
<evidence type="ECO:0000256" key="6">
    <source>
        <dbReference type="ARBA" id="ARBA00023136"/>
    </source>
</evidence>
<evidence type="ECO:0000313" key="12">
    <source>
        <dbReference type="EMBL" id="AQT69144.1"/>
    </source>
</evidence>
<dbReference type="Proteomes" id="UP000189674">
    <property type="component" value="Chromosome"/>
</dbReference>
<feature type="transmembrane region" description="Helical" evidence="9">
    <location>
        <begin position="61"/>
        <end position="80"/>
    </location>
</feature>
<dbReference type="KEGG" id="alus:STSP2_02331"/>
<protein>
    <submittedName>
        <fullName evidence="12">Magnesium and cobalt efflux protein CorC</fullName>
    </submittedName>
</protein>
<comment type="subcellular location">
    <subcellularLocation>
        <location evidence="1">Membrane</location>
        <topology evidence="1">Multi-pass membrane protein</topology>
    </subcellularLocation>
</comment>
<dbReference type="PROSITE" id="PS51846">
    <property type="entry name" value="CNNM"/>
    <property type="match status" value="1"/>
</dbReference>
<feature type="domain" description="CBS" evidence="10">
    <location>
        <begin position="215"/>
        <end position="274"/>
    </location>
</feature>